<evidence type="ECO:0000313" key="3">
    <source>
        <dbReference type="Proteomes" id="UP000249518"/>
    </source>
</evidence>
<keyword evidence="1" id="KW-0812">Transmembrane</keyword>
<evidence type="ECO:0000256" key="1">
    <source>
        <dbReference type="SAM" id="Phobius"/>
    </source>
</evidence>
<evidence type="ECO:0008006" key="4">
    <source>
        <dbReference type="Google" id="ProtNLM"/>
    </source>
</evidence>
<keyword evidence="1" id="KW-1133">Transmembrane helix</keyword>
<feature type="transmembrane region" description="Helical" evidence="1">
    <location>
        <begin position="125"/>
        <end position="144"/>
    </location>
</feature>
<name>A0A328WXA6_9FLAO</name>
<gene>
    <name evidence="2" type="ORF">B0I10_105112</name>
</gene>
<dbReference type="EMBL" id="QLSV01000005">
    <property type="protein sequence ID" value="RAR48504.1"/>
    <property type="molecule type" value="Genomic_DNA"/>
</dbReference>
<feature type="transmembrane region" description="Helical" evidence="1">
    <location>
        <begin position="156"/>
        <end position="176"/>
    </location>
</feature>
<keyword evidence="1" id="KW-0472">Membrane</keyword>
<reference evidence="2 3" key="1">
    <citation type="submission" date="2018-06" db="EMBL/GenBank/DDBJ databases">
        <title>Genomic Encyclopedia of Type Strains, Phase III (KMG-III): the genomes of soil and plant-associated and newly described type strains.</title>
        <authorList>
            <person name="Whitman W."/>
        </authorList>
    </citation>
    <scope>NUCLEOTIDE SEQUENCE [LARGE SCALE GENOMIC DNA]</scope>
    <source>
        <strain evidence="2 3">CGMCC 1.12504</strain>
    </source>
</reference>
<accession>A0A328WXA6</accession>
<dbReference type="AlphaFoldDB" id="A0A328WXA6"/>
<dbReference type="Proteomes" id="UP000249518">
    <property type="component" value="Unassembled WGS sequence"/>
</dbReference>
<sequence>MCTKMTEFNNIQEIWNSQPEAKPNTTASALIAKAKEHTKTLKQNHYWTIGIISVTVLILLFYFFWTNSHQFNSLTIGLSVMIGMLIFRIILEINSSTKLKSIKPDLSLIDYTQKVKTFYEWRKKIHLILTPIIYISYFIGFTMLLPTFKAIFSNGFYIYCLVSGYGFFFVFGYFLIKQIRKELKLIEILNEVK</sequence>
<evidence type="ECO:0000313" key="2">
    <source>
        <dbReference type="EMBL" id="RAR48504.1"/>
    </source>
</evidence>
<comment type="caution">
    <text evidence="2">The sequence shown here is derived from an EMBL/GenBank/DDBJ whole genome shotgun (WGS) entry which is preliminary data.</text>
</comment>
<organism evidence="2 3">
    <name type="scientific">Flavobacterium lacus</name>
    <dbReference type="NCBI Taxonomy" id="1353778"/>
    <lineage>
        <taxon>Bacteria</taxon>
        <taxon>Pseudomonadati</taxon>
        <taxon>Bacteroidota</taxon>
        <taxon>Flavobacteriia</taxon>
        <taxon>Flavobacteriales</taxon>
        <taxon>Flavobacteriaceae</taxon>
        <taxon>Flavobacterium</taxon>
    </lineage>
</organism>
<protein>
    <recommendedName>
        <fullName evidence="4">DUF3278 domain-containing protein</fullName>
    </recommendedName>
</protein>
<feature type="transmembrane region" description="Helical" evidence="1">
    <location>
        <begin position="45"/>
        <end position="65"/>
    </location>
</feature>
<proteinExistence type="predicted"/>
<feature type="transmembrane region" description="Helical" evidence="1">
    <location>
        <begin position="71"/>
        <end position="91"/>
    </location>
</feature>
<keyword evidence="3" id="KW-1185">Reference proteome</keyword>